<name>B0C7H1_ACAM1</name>
<evidence type="ECO:0000313" key="2">
    <source>
        <dbReference type="EMBL" id="ABW31255.1"/>
    </source>
</evidence>
<dbReference type="Pfam" id="PF14229">
    <property type="entry name" value="DUF4332"/>
    <property type="match status" value="1"/>
</dbReference>
<organism evidence="2 3">
    <name type="scientific">Acaryochloris marina (strain MBIC 11017)</name>
    <dbReference type="NCBI Taxonomy" id="329726"/>
    <lineage>
        <taxon>Bacteria</taxon>
        <taxon>Bacillati</taxon>
        <taxon>Cyanobacteriota</taxon>
        <taxon>Cyanophyceae</taxon>
        <taxon>Acaryochloridales</taxon>
        <taxon>Acaryochloridaceae</taxon>
        <taxon>Acaryochloris</taxon>
    </lineage>
</organism>
<gene>
    <name evidence="2" type="ordered locus">AM1_6325</name>
</gene>
<dbReference type="AlphaFoldDB" id="B0C7H1"/>
<proteinExistence type="predicted"/>
<dbReference type="eggNOG" id="COG3743">
    <property type="taxonomic scope" value="Bacteria"/>
</dbReference>
<reference evidence="2 3" key="1">
    <citation type="journal article" date="2008" name="Proc. Natl. Acad. Sci. U.S.A.">
        <title>Niche adaptation and genome expansion in the chlorophyll d-producing cyanobacterium Acaryochloris marina.</title>
        <authorList>
            <person name="Swingley W.D."/>
            <person name="Chen M."/>
            <person name="Cheung P.C."/>
            <person name="Conrad A.L."/>
            <person name="Dejesa L.C."/>
            <person name="Hao J."/>
            <person name="Honchak B.M."/>
            <person name="Karbach L.E."/>
            <person name="Kurdoglu A."/>
            <person name="Lahiri S."/>
            <person name="Mastrian S.D."/>
            <person name="Miyashita H."/>
            <person name="Page L."/>
            <person name="Ramakrishna P."/>
            <person name="Satoh S."/>
            <person name="Sattley W.M."/>
            <person name="Shimada Y."/>
            <person name="Taylor H.L."/>
            <person name="Tomo T."/>
            <person name="Tsuchiya T."/>
            <person name="Wang Z.T."/>
            <person name="Raymond J."/>
            <person name="Mimuro M."/>
            <person name="Blankenship R.E."/>
            <person name="Touchman J.W."/>
        </authorList>
    </citation>
    <scope>NUCLEOTIDE SEQUENCE [LARGE SCALE GENOMIC DNA]</scope>
    <source>
        <strain evidence="3">MBIC 11017</strain>
    </source>
</reference>
<keyword evidence="3" id="KW-1185">Reference proteome</keyword>
<protein>
    <recommendedName>
        <fullName evidence="1">DUF4332 domain-containing protein</fullName>
    </recommendedName>
</protein>
<dbReference type="STRING" id="329726.AM1_6325"/>
<evidence type="ECO:0000313" key="3">
    <source>
        <dbReference type="Proteomes" id="UP000000268"/>
    </source>
</evidence>
<dbReference type="Proteomes" id="UP000000268">
    <property type="component" value="Chromosome"/>
</dbReference>
<accession>B0C7H1</accession>
<dbReference type="InterPro" id="IPR025567">
    <property type="entry name" value="DUF4332"/>
</dbReference>
<sequence length="65" mass="7311">MGTKNCGLLLHAGVGSTEQLAQMTAERLHRQLLRLHVAMLGRNSLCPTVAEVTQWIFQARRLARR</sequence>
<evidence type="ECO:0000259" key="1">
    <source>
        <dbReference type="Pfam" id="PF14229"/>
    </source>
</evidence>
<dbReference type="EMBL" id="CP000828">
    <property type="protein sequence ID" value="ABW31255.1"/>
    <property type="molecule type" value="Genomic_DNA"/>
</dbReference>
<dbReference type="HOGENOM" id="CLU_2839591_0_0_3"/>
<feature type="domain" description="DUF4332" evidence="1">
    <location>
        <begin position="1"/>
        <end position="62"/>
    </location>
</feature>
<dbReference type="KEGG" id="amr:AM1_6325"/>